<evidence type="ECO:0000259" key="7">
    <source>
        <dbReference type="PROSITE" id="PS51722"/>
    </source>
</evidence>
<dbReference type="EMBL" id="CDHN01000006">
    <property type="protein sequence ID" value="CEJ93858.1"/>
    <property type="molecule type" value="Genomic_DNA"/>
</dbReference>
<comment type="subcellular location">
    <subcellularLocation>
        <location evidence="1">Cytoplasm</location>
    </subcellularLocation>
</comment>
<dbReference type="Pfam" id="PF14492">
    <property type="entry name" value="EFG_III"/>
    <property type="match status" value="1"/>
</dbReference>
<dbReference type="SMART" id="SM00838">
    <property type="entry name" value="EFG_C"/>
    <property type="match status" value="1"/>
</dbReference>
<dbReference type="AlphaFoldDB" id="A0A0A1TQA5"/>
<dbReference type="InterPro" id="IPR041095">
    <property type="entry name" value="EFG_II"/>
</dbReference>
<dbReference type="InterPro" id="IPR000795">
    <property type="entry name" value="T_Tr_GTP-bd_dom"/>
</dbReference>
<evidence type="ECO:0000256" key="2">
    <source>
        <dbReference type="ARBA" id="ARBA00022490"/>
    </source>
</evidence>
<dbReference type="STRING" id="1531966.A0A0A1TQA5"/>
<evidence type="ECO:0000256" key="4">
    <source>
        <dbReference type="ARBA" id="ARBA00022768"/>
    </source>
</evidence>
<dbReference type="SUPFAM" id="SSF52540">
    <property type="entry name" value="P-loop containing nucleoside triphosphate hydrolases"/>
    <property type="match status" value="1"/>
</dbReference>
<dbReference type="GO" id="GO:0003746">
    <property type="term" value="F:translation elongation factor activity"/>
    <property type="evidence" value="ECO:0007669"/>
    <property type="project" value="UniProtKB-KW"/>
</dbReference>
<dbReference type="NCBIfam" id="TIGR00231">
    <property type="entry name" value="small_GTP"/>
    <property type="match status" value="1"/>
</dbReference>
<dbReference type="InterPro" id="IPR009000">
    <property type="entry name" value="Transl_B-barrel_sf"/>
</dbReference>
<keyword evidence="9" id="KW-1185">Reference proteome</keyword>
<dbReference type="InterPro" id="IPR020568">
    <property type="entry name" value="Ribosomal_Su5_D2-typ_SF"/>
</dbReference>
<reference evidence="8 9" key="1">
    <citation type="journal article" date="2015" name="Genome Announc.">
        <title>Draft Genome Sequence and Gene Annotation of the Entomopathogenic Fungus Verticillium hemipterigenum.</title>
        <authorList>
            <person name="Horn F."/>
            <person name="Habel A."/>
            <person name="Scharf D.H."/>
            <person name="Dworschak J."/>
            <person name="Brakhage A.A."/>
            <person name="Guthke R."/>
            <person name="Hertweck C."/>
            <person name="Linde J."/>
        </authorList>
    </citation>
    <scope>NUCLEOTIDE SEQUENCE [LARGE SCALE GENOMIC DNA]</scope>
</reference>
<evidence type="ECO:0000256" key="1">
    <source>
        <dbReference type="ARBA" id="ARBA00004496"/>
    </source>
</evidence>
<evidence type="ECO:0000256" key="3">
    <source>
        <dbReference type="ARBA" id="ARBA00022741"/>
    </source>
</evidence>
<dbReference type="PANTHER" id="PTHR42908">
    <property type="entry name" value="TRANSLATION ELONGATION FACTOR-RELATED"/>
    <property type="match status" value="1"/>
</dbReference>
<dbReference type="Gene3D" id="3.30.70.870">
    <property type="entry name" value="Elongation Factor G (Translational Gtpase), domain 3"/>
    <property type="match status" value="1"/>
</dbReference>
<keyword evidence="6" id="KW-0342">GTP-binding</keyword>
<proteinExistence type="predicted"/>
<dbReference type="SMART" id="SM00889">
    <property type="entry name" value="EFG_IV"/>
    <property type="match status" value="1"/>
</dbReference>
<keyword evidence="4" id="KW-0251">Elongation factor</keyword>
<organism evidence="8 9">
    <name type="scientific">[Torrubiella] hemipterigena</name>
    <dbReference type="NCBI Taxonomy" id="1531966"/>
    <lineage>
        <taxon>Eukaryota</taxon>
        <taxon>Fungi</taxon>
        <taxon>Dikarya</taxon>
        <taxon>Ascomycota</taxon>
        <taxon>Pezizomycotina</taxon>
        <taxon>Sordariomycetes</taxon>
        <taxon>Hypocreomycetidae</taxon>
        <taxon>Hypocreales</taxon>
        <taxon>Clavicipitaceae</taxon>
        <taxon>Clavicipitaceae incertae sedis</taxon>
        <taxon>'Torrubiella' clade</taxon>
    </lineage>
</organism>
<dbReference type="InterPro" id="IPR005225">
    <property type="entry name" value="Small_GTP-bd"/>
</dbReference>
<keyword evidence="3" id="KW-0547">Nucleotide-binding</keyword>
<dbReference type="OrthoDB" id="364892at2759"/>
<dbReference type="FunFam" id="3.90.1430.10:FF:000003">
    <property type="entry name" value="Elongation factor 2"/>
    <property type="match status" value="1"/>
</dbReference>
<dbReference type="SUPFAM" id="SSF54211">
    <property type="entry name" value="Ribosomal protein S5 domain 2-like"/>
    <property type="match status" value="1"/>
</dbReference>
<feature type="domain" description="Tr-type G" evidence="7">
    <location>
        <begin position="20"/>
        <end position="312"/>
    </location>
</feature>
<dbReference type="Gene3D" id="3.30.70.240">
    <property type="match status" value="1"/>
</dbReference>
<dbReference type="CDD" id="cd16268">
    <property type="entry name" value="EF2_II"/>
    <property type="match status" value="1"/>
</dbReference>
<protein>
    <recommendedName>
        <fullName evidence="7">Tr-type G domain-containing protein</fullName>
    </recommendedName>
</protein>
<dbReference type="FunFam" id="3.30.70.870:FF:000002">
    <property type="entry name" value="Translation elongation factor 2"/>
    <property type="match status" value="1"/>
</dbReference>
<dbReference type="PRINTS" id="PR00315">
    <property type="entry name" value="ELONGATNFCT"/>
</dbReference>
<accession>A0A0A1TQA5</accession>
<dbReference type="GO" id="GO:0043022">
    <property type="term" value="F:ribosome binding"/>
    <property type="evidence" value="ECO:0007669"/>
    <property type="project" value="TreeGrafter"/>
</dbReference>
<dbReference type="PANTHER" id="PTHR42908:SF10">
    <property type="entry name" value="EUKARYOTIC TRANSLATION ELONGATION FACTOR 2"/>
    <property type="match status" value="1"/>
</dbReference>
<dbReference type="InterPro" id="IPR014721">
    <property type="entry name" value="Ribsml_uS5_D2-typ_fold_subgr"/>
</dbReference>
<dbReference type="FunFam" id="3.30.230.10:FF:000006">
    <property type="entry name" value="Translation elongation factor 2"/>
    <property type="match status" value="1"/>
</dbReference>
<dbReference type="Proteomes" id="UP000039046">
    <property type="component" value="Unassembled WGS sequence"/>
</dbReference>
<dbReference type="Gene3D" id="3.40.50.300">
    <property type="entry name" value="P-loop containing nucleotide triphosphate hydrolases"/>
    <property type="match status" value="1"/>
</dbReference>
<dbReference type="Gene3D" id="2.40.30.10">
    <property type="entry name" value="Translation factors"/>
    <property type="match status" value="1"/>
</dbReference>
<dbReference type="CDD" id="cd01681">
    <property type="entry name" value="aeEF2_snRNP_like_IV"/>
    <property type="match status" value="1"/>
</dbReference>
<dbReference type="InterPro" id="IPR027417">
    <property type="entry name" value="P-loop_NTPase"/>
</dbReference>
<dbReference type="SUPFAM" id="SSF54980">
    <property type="entry name" value="EF-G C-terminal domain-like"/>
    <property type="match status" value="2"/>
</dbReference>
<dbReference type="InterPro" id="IPR035647">
    <property type="entry name" value="EFG_III/V"/>
</dbReference>
<dbReference type="GO" id="GO:0003924">
    <property type="term" value="F:GTPase activity"/>
    <property type="evidence" value="ECO:0007669"/>
    <property type="project" value="InterPro"/>
</dbReference>
<evidence type="ECO:0000256" key="5">
    <source>
        <dbReference type="ARBA" id="ARBA00022917"/>
    </source>
</evidence>
<name>A0A0A1TQA5_9HYPO</name>
<dbReference type="SUPFAM" id="SSF50447">
    <property type="entry name" value="Translation proteins"/>
    <property type="match status" value="1"/>
</dbReference>
<dbReference type="GO" id="GO:0005525">
    <property type="term" value="F:GTP binding"/>
    <property type="evidence" value="ECO:0007669"/>
    <property type="project" value="UniProtKB-KW"/>
</dbReference>
<keyword evidence="5" id="KW-0648">Protein biosynthesis</keyword>
<dbReference type="GO" id="GO:0005829">
    <property type="term" value="C:cytosol"/>
    <property type="evidence" value="ECO:0007669"/>
    <property type="project" value="TreeGrafter"/>
</dbReference>
<dbReference type="Gene3D" id="3.90.1430.10">
    <property type="entry name" value="Yeast translation eEF2 (G' domain)"/>
    <property type="match status" value="1"/>
</dbReference>
<dbReference type="Pfam" id="PF00679">
    <property type="entry name" value="EFG_C"/>
    <property type="match status" value="1"/>
</dbReference>
<evidence type="ECO:0000313" key="9">
    <source>
        <dbReference type="Proteomes" id="UP000039046"/>
    </source>
</evidence>
<dbReference type="InterPro" id="IPR005517">
    <property type="entry name" value="Transl_elong_EFG/EF2_IV"/>
</dbReference>
<dbReference type="Pfam" id="PF03764">
    <property type="entry name" value="EFG_IV"/>
    <property type="match status" value="1"/>
</dbReference>
<keyword evidence="2" id="KW-0963">Cytoplasm</keyword>
<dbReference type="GO" id="GO:1990904">
    <property type="term" value="C:ribonucleoprotein complex"/>
    <property type="evidence" value="ECO:0007669"/>
    <property type="project" value="TreeGrafter"/>
</dbReference>
<evidence type="ECO:0000313" key="8">
    <source>
        <dbReference type="EMBL" id="CEJ93858.1"/>
    </source>
</evidence>
<evidence type="ECO:0000256" key="6">
    <source>
        <dbReference type="ARBA" id="ARBA00023134"/>
    </source>
</evidence>
<dbReference type="InterPro" id="IPR000640">
    <property type="entry name" value="EFG_V-like"/>
</dbReference>
<sequence length="841" mass="92260">MDAMENYDADKLHALIRKPDVIRNIAVLGHIGHGKSTLVDSVLMKAGVIATARNHSSLTEGVNEDTCSANSRLAVFSFLGHSQDDTENNRDIAPNPDGNEVLVNIIDTPGHADLFAEVSAAITVTDAAIMTVDVIDGVRMQTETILRHALMKGVKPVIMMNKLDLALLETQVTKEDLYQSLSRNIELINAAMPSLPGIAIGPVQVSPNKGSIAFGSGLYNWAFTLDQFAAKYAAKFGIDRAKVTKRLWGEHYFNPYTKTWVKEPYYDGKPLERSFNKFILDPIFKIHAAIMHGSAADIATILDRLQIELSPSDRSREGKELLKVVMKSFLPAADAIMDMIRIHLPSPATAQKYRTELLYDGSMETDAAIGVVKCSATSPLVIYISKMIPTSTPGTFYAFGRVFSGTAMSGLPVEIQCPDGSPSGRTDQFRSTISQLFLNVGTEFKRVNKVSAGNLIALSGFDQYLLRYGLITTGDIGLAAKAARRTAPMTLQYCVQTANAQDLPKLVEGLKCLSKFDNDVQTSVSESGEYIIAGRGELHLEICLQYLKKQCSEATLVVSEPTTQYQETVQQVSSRVALSKSPNKHSRLYMTAEPMGEKLLTAIENGVVSASADYKVRASSLAKEFNWDIIDGQKIWAFSPAYVGANLLVDQTKQVQYLYEIRDSVTAGFQWATRAGPIAEEPIRSVRFNLIDVVLNSDAIHRGAGQIMPTSRRVLYASMLLASPALLEPVYIADIQVPRDAMYAVRTTLSRRRGCILSEQEHFLENIFNVRASLPASETLGIREELASNLSFAQLAFSGWQICPGSPLHAETTAGKVVAAIRKRKGIKDDIPIVDMFDDKL</sequence>
<dbReference type="Pfam" id="PF00009">
    <property type="entry name" value="GTP_EFTU"/>
    <property type="match status" value="1"/>
</dbReference>
<dbReference type="HOGENOM" id="CLU_002794_11_1_1"/>
<gene>
    <name evidence="8" type="ORF">VHEMI09424</name>
</gene>
<dbReference type="Gene3D" id="3.30.230.10">
    <property type="match status" value="1"/>
</dbReference>
<dbReference type="PROSITE" id="PS51722">
    <property type="entry name" value="G_TR_2"/>
    <property type="match status" value="1"/>
</dbReference>